<evidence type="ECO:0000259" key="7">
    <source>
        <dbReference type="Pfam" id="PF02826"/>
    </source>
</evidence>
<dbReference type="SUPFAM" id="SSF52283">
    <property type="entry name" value="Formate/glycerate dehydrogenase catalytic domain-like"/>
    <property type="match status" value="1"/>
</dbReference>
<dbReference type="InterPro" id="IPR050418">
    <property type="entry name" value="D-iso_2-hydroxyacid_DH_PdxB"/>
</dbReference>
<comment type="similarity">
    <text evidence="1 5">Belongs to the D-isomer specific 2-hydroxyacid dehydrogenase family.</text>
</comment>
<feature type="domain" description="D-isomer specific 2-hydroxyacid dehydrogenase NAD-binding" evidence="7">
    <location>
        <begin position="109"/>
        <end position="286"/>
    </location>
</feature>
<dbReference type="EMBL" id="MHIC01000051">
    <property type="protein sequence ID" value="OGY43309.1"/>
    <property type="molecule type" value="Genomic_DNA"/>
</dbReference>
<dbReference type="InterPro" id="IPR006139">
    <property type="entry name" value="D-isomer_2_OHA_DH_cat_dom"/>
</dbReference>
<keyword evidence="2 5" id="KW-0560">Oxidoreductase</keyword>
<dbReference type="GO" id="GO:0051287">
    <property type="term" value="F:NAD binding"/>
    <property type="evidence" value="ECO:0007669"/>
    <property type="project" value="InterPro"/>
</dbReference>
<organism evidence="8 9">
    <name type="scientific">Candidatus Buchananbacteria bacterium RIFCSPHIGHO2_01_FULL_39_8</name>
    <dbReference type="NCBI Taxonomy" id="1797533"/>
    <lineage>
        <taxon>Bacteria</taxon>
        <taxon>Candidatus Buchananiibacteriota</taxon>
    </lineage>
</organism>
<proteinExistence type="inferred from homology"/>
<evidence type="ECO:0000256" key="1">
    <source>
        <dbReference type="ARBA" id="ARBA00005854"/>
    </source>
</evidence>
<dbReference type="Gene3D" id="3.40.50.720">
    <property type="entry name" value="NAD(P)-binding Rossmann-like Domain"/>
    <property type="match status" value="2"/>
</dbReference>
<evidence type="ECO:0000313" key="9">
    <source>
        <dbReference type="Proteomes" id="UP000176241"/>
    </source>
</evidence>
<dbReference type="PROSITE" id="PS00671">
    <property type="entry name" value="D_2_HYDROXYACID_DH_3"/>
    <property type="match status" value="1"/>
</dbReference>
<dbReference type="PANTHER" id="PTHR43761:SF1">
    <property type="entry name" value="D-ISOMER SPECIFIC 2-HYDROXYACID DEHYDROGENASE CATALYTIC DOMAIN-CONTAINING PROTEIN-RELATED"/>
    <property type="match status" value="1"/>
</dbReference>
<evidence type="ECO:0000256" key="3">
    <source>
        <dbReference type="ARBA" id="ARBA00023027"/>
    </source>
</evidence>
<dbReference type="InterPro" id="IPR045865">
    <property type="entry name" value="ACT-like_dom_sf"/>
</dbReference>
<gene>
    <name evidence="8" type="ORF">A2731_02730</name>
</gene>
<dbReference type="SUPFAM" id="SSF51735">
    <property type="entry name" value="NAD(P)-binding Rossmann-fold domains"/>
    <property type="match status" value="1"/>
</dbReference>
<evidence type="ECO:0000256" key="2">
    <source>
        <dbReference type="ARBA" id="ARBA00023002"/>
    </source>
</evidence>
<dbReference type="InterPro" id="IPR029753">
    <property type="entry name" value="D-isomer_DH_CS"/>
</dbReference>
<name>A0A1G1XTA2_9BACT</name>
<dbReference type="AlphaFoldDB" id="A0A1G1XTA2"/>
<dbReference type="Proteomes" id="UP000176241">
    <property type="component" value="Unassembled WGS sequence"/>
</dbReference>
<dbReference type="PROSITE" id="PS00670">
    <property type="entry name" value="D_2_HYDROXYACID_DH_2"/>
    <property type="match status" value="1"/>
</dbReference>
<dbReference type="PANTHER" id="PTHR43761">
    <property type="entry name" value="D-ISOMER SPECIFIC 2-HYDROXYACID DEHYDROGENASE FAMILY PROTEIN (AFU_ORTHOLOGUE AFUA_1G13630)"/>
    <property type="match status" value="1"/>
</dbReference>
<dbReference type="Pfam" id="PF02826">
    <property type="entry name" value="2-Hacid_dh_C"/>
    <property type="match status" value="1"/>
</dbReference>
<comment type="caution">
    <text evidence="8">The sequence shown here is derived from an EMBL/GenBank/DDBJ whole genome shotgun (WGS) entry which is preliminary data.</text>
</comment>
<sequence>MVEHRVLLLDGIDDGVGSQLRRIGFEVVYVKSMEISQLVSEIARFEMLAVRSATKVTREVLTAGKNLLLVGRAGTGMDNIDVAAANELGILAFNTPGANARSVAECVIGQIISALHKISVGSIALARGEWAKDGCQGGRTLEDKTVGIVGMGYIGKWVARLLEPFGVKVITYEFNVSTVLPWIPLVPFDQLVAESDVITLHVPLNDQTKLMINQEILSRVKNGAVLVNFARGGLVDDKAVLAALQSGQLASYVADTFNKEPLPSNHSLNNPELIAQGRLVLTPHLSVQSVEAQASVGQALVEQTIGFFQYGQIPWGSPFPQIPFPWQEKSRLIVLHCDQPGVAASILGLVAPANIARSHTDRSNRGGTAYTVVDADQKLEADQIQQIRALSDVLRLASWSNNHY</sequence>
<evidence type="ECO:0000259" key="6">
    <source>
        <dbReference type="Pfam" id="PF00389"/>
    </source>
</evidence>
<dbReference type="Pfam" id="PF00389">
    <property type="entry name" value="2-Hacid_dh"/>
    <property type="match status" value="1"/>
</dbReference>
<reference evidence="8 9" key="1">
    <citation type="journal article" date="2016" name="Nat. Commun.">
        <title>Thousands of microbial genomes shed light on interconnected biogeochemical processes in an aquifer system.</title>
        <authorList>
            <person name="Anantharaman K."/>
            <person name="Brown C.T."/>
            <person name="Hug L.A."/>
            <person name="Sharon I."/>
            <person name="Castelle C.J."/>
            <person name="Probst A.J."/>
            <person name="Thomas B.C."/>
            <person name="Singh A."/>
            <person name="Wilkins M.J."/>
            <person name="Karaoz U."/>
            <person name="Brodie E.L."/>
            <person name="Williams K.H."/>
            <person name="Hubbard S.S."/>
            <person name="Banfield J.F."/>
        </authorList>
    </citation>
    <scope>NUCLEOTIDE SEQUENCE [LARGE SCALE GENOMIC DNA]</scope>
</reference>
<feature type="domain" description="D-isomer specific 2-hydroxyacid dehydrogenase catalytic" evidence="6">
    <location>
        <begin position="7"/>
        <end position="310"/>
    </location>
</feature>
<dbReference type="GO" id="GO:0016616">
    <property type="term" value="F:oxidoreductase activity, acting on the CH-OH group of donors, NAD or NADP as acceptor"/>
    <property type="evidence" value="ECO:0007669"/>
    <property type="project" value="InterPro"/>
</dbReference>
<keyword evidence="3" id="KW-0520">NAD</keyword>
<evidence type="ECO:0000313" key="8">
    <source>
        <dbReference type="EMBL" id="OGY43309.1"/>
    </source>
</evidence>
<dbReference type="STRING" id="1797533.A2731_02730"/>
<dbReference type="SUPFAM" id="SSF55021">
    <property type="entry name" value="ACT-like"/>
    <property type="match status" value="1"/>
</dbReference>
<dbReference type="InterPro" id="IPR006140">
    <property type="entry name" value="D-isomer_DH_NAD-bd"/>
</dbReference>
<accession>A0A1G1XTA2</accession>
<dbReference type="CDD" id="cd04879">
    <property type="entry name" value="ACT_3PGDH-like"/>
    <property type="match status" value="1"/>
</dbReference>
<evidence type="ECO:0000256" key="4">
    <source>
        <dbReference type="ARBA" id="ARBA00029440"/>
    </source>
</evidence>
<evidence type="ECO:0008006" key="10">
    <source>
        <dbReference type="Google" id="ProtNLM"/>
    </source>
</evidence>
<dbReference type="InterPro" id="IPR036291">
    <property type="entry name" value="NAD(P)-bd_dom_sf"/>
</dbReference>
<evidence type="ECO:0000256" key="5">
    <source>
        <dbReference type="RuleBase" id="RU003719"/>
    </source>
</evidence>
<dbReference type="Gene3D" id="3.30.70.260">
    <property type="match status" value="1"/>
</dbReference>
<comment type="pathway">
    <text evidence="4">Amino-acid biosynthesis.</text>
</comment>
<protein>
    <recommendedName>
        <fullName evidence="10">2-oxoglutarate reductase</fullName>
    </recommendedName>
</protein>